<gene>
    <name evidence="1" type="ORF">VTAP4600_B1596</name>
</gene>
<organism evidence="1 2">
    <name type="scientific">Vibrio tapetis subsp. tapetis</name>
    <dbReference type="NCBI Taxonomy" id="1671868"/>
    <lineage>
        <taxon>Bacteria</taxon>
        <taxon>Pseudomonadati</taxon>
        <taxon>Pseudomonadota</taxon>
        <taxon>Gammaproteobacteria</taxon>
        <taxon>Vibrionales</taxon>
        <taxon>Vibrionaceae</taxon>
        <taxon>Vibrio</taxon>
    </lineage>
</organism>
<accession>A0A2N8ZMV3</accession>
<dbReference type="EMBL" id="LT960612">
    <property type="protein sequence ID" value="SON53207.1"/>
    <property type="molecule type" value="Genomic_DNA"/>
</dbReference>
<protein>
    <submittedName>
        <fullName evidence="1">Uncharacterized protein</fullName>
    </submittedName>
</protein>
<sequence>MIKYIMIALVGLGVYVGVTYSDDIKDVINSDQVENAQEHIDTLKDAASNMTEAAGDIADKVSETLN</sequence>
<evidence type="ECO:0000313" key="1">
    <source>
        <dbReference type="EMBL" id="SON53207.1"/>
    </source>
</evidence>
<reference evidence="1 2" key="1">
    <citation type="submission" date="2017-10" db="EMBL/GenBank/DDBJ databases">
        <authorList>
            <person name="Banno H."/>
            <person name="Chua N.-H."/>
        </authorList>
    </citation>
    <scope>NUCLEOTIDE SEQUENCE [LARGE SCALE GENOMIC DNA]</scope>
    <source>
        <strain evidence="1">Vibrio tapetis CECT4600</strain>
    </source>
</reference>
<dbReference type="AlphaFoldDB" id="A0A2N8ZMV3"/>
<dbReference type="Proteomes" id="UP000235828">
    <property type="component" value="Chromosome B"/>
</dbReference>
<name>A0A2N8ZMV3_9VIBR</name>
<dbReference type="RefSeq" id="WP_102525260.1">
    <property type="nucleotide sequence ID" value="NZ_LT960612.1"/>
</dbReference>
<dbReference type="KEGG" id="vta:B1596"/>
<proteinExistence type="predicted"/>
<evidence type="ECO:0000313" key="2">
    <source>
        <dbReference type="Proteomes" id="UP000235828"/>
    </source>
</evidence>
<keyword evidence="2" id="KW-1185">Reference proteome</keyword>